<dbReference type="Gene3D" id="1.10.225.10">
    <property type="entry name" value="Saposin-like"/>
    <property type="match status" value="2"/>
</dbReference>
<dbReference type="Pfam" id="PF03489">
    <property type="entry name" value="SapB_2"/>
    <property type="match status" value="1"/>
</dbReference>
<keyword evidence="6" id="KW-1015">Disulfide bond</keyword>
<evidence type="ECO:0000256" key="9">
    <source>
        <dbReference type="ARBA" id="ARBA00037150"/>
    </source>
</evidence>
<dbReference type="InterPro" id="IPR008138">
    <property type="entry name" value="SapB_2"/>
</dbReference>
<dbReference type="Pfam" id="PF05184">
    <property type="entry name" value="SapB_1"/>
    <property type="match status" value="2"/>
</dbReference>
<dbReference type="InterPro" id="IPR003119">
    <property type="entry name" value="SAP_A"/>
</dbReference>
<keyword evidence="3" id="KW-0964">Secreted</keyword>
<dbReference type="GO" id="GO:0005576">
    <property type="term" value="C:extracellular region"/>
    <property type="evidence" value="ECO:0007669"/>
    <property type="project" value="UniProtKB-SubCell"/>
</dbReference>
<evidence type="ECO:0000256" key="5">
    <source>
        <dbReference type="ARBA" id="ARBA00022737"/>
    </source>
</evidence>
<dbReference type="GO" id="GO:0007193">
    <property type="term" value="P:adenylate cyclase-inhibiting G protein-coupled receptor signaling pathway"/>
    <property type="evidence" value="ECO:0007669"/>
    <property type="project" value="TreeGrafter"/>
</dbReference>
<sequence>MYAVLFVASLLGTALAGPVPVLRKCSGGSAVLCQDLKTAVDCRALRHCQQTVWSKPTVKSLPCDICKQVITAAGDMLKNNATEEEILTYLEMSPELVCSELHLCSSGKGLPALPARVTPLKDGPFCEVCKKLVSYLEHNLEKNSTKQEILSALEKGCSFLPEPYQKQCDEFVTEYEPVLVEVLVEVMDPSFVCSKIGACASARKLLLGTEKCVWGPSYWCRSMETAAQCNAVEHCKRHVWN</sequence>
<evidence type="ECO:0000256" key="10">
    <source>
        <dbReference type="ARBA" id="ARBA00037231"/>
    </source>
</evidence>
<feature type="signal peptide" evidence="13">
    <location>
        <begin position="1"/>
        <end position="16"/>
    </location>
</feature>
<evidence type="ECO:0000256" key="13">
    <source>
        <dbReference type="SAM" id="SignalP"/>
    </source>
</evidence>
<dbReference type="GO" id="GO:0060742">
    <property type="term" value="P:epithelial cell differentiation involved in prostate gland development"/>
    <property type="evidence" value="ECO:0007669"/>
    <property type="project" value="TreeGrafter"/>
</dbReference>
<dbReference type="InterPro" id="IPR007856">
    <property type="entry name" value="SapB_1"/>
</dbReference>
<evidence type="ECO:0000256" key="8">
    <source>
        <dbReference type="ARBA" id="ARBA00023228"/>
    </source>
</evidence>
<evidence type="ECO:0000256" key="6">
    <source>
        <dbReference type="ARBA" id="ARBA00023157"/>
    </source>
</evidence>
<dbReference type="GO" id="GO:0006665">
    <property type="term" value="P:sphingolipid metabolic process"/>
    <property type="evidence" value="ECO:0007669"/>
    <property type="project" value="InterPro"/>
</dbReference>
<comment type="subcellular location">
    <subcellularLocation>
        <location evidence="1">Lysosome</location>
    </subcellularLocation>
    <subcellularLocation>
        <location evidence="2">Secreted</location>
    </subcellularLocation>
</comment>
<comment type="function">
    <text evidence="9">Saposin-A and saposin-C stimulate the hydrolysis of glucosylceramide by beta-glucosylceramidase (EC 3.2.1.45) and galactosylceramide by beta-galactosylceramidase (EC 3.2.1.46). Saposin-C apparently acts by combining with the enzyme and acidic lipid to form an activated complex, rather than by solubilizing the substrate.</text>
</comment>
<dbReference type="PRINTS" id="PR01797">
    <property type="entry name" value="SAPOSIN"/>
</dbReference>
<dbReference type="GO" id="GO:0060736">
    <property type="term" value="P:prostate gland growth"/>
    <property type="evidence" value="ECO:0007669"/>
    <property type="project" value="TreeGrafter"/>
</dbReference>
<feature type="domain" description="Saposin A-type" evidence="15">
    <location>
        <begin position="18"/>
        <end position="58"/>
    </location>
</feature>
<dbReference type="OrthoDB" id="69496at2759"/>
<dbReference type="GO" id="GO:0016020">
    <property type="term" value="C:membrane"/>
    <property type="evidence" value="ECO:0007669"/>
    <property type="project" value="GOC"/>
</dbReference>
<dbReference type="PROSITE" id="PS51110">
    <property type="entry name" value="SAP_A"/>
    <property type="match status" value="2"/>
</dbReference>
<evidence type="ECO:0000256" key="11">
    <source>
        <dbReference type="ARBA" id="ARBA00037606"/>
    </source>
</evidence>
<evidence type="ECO:0000256" key="2">
    <source>
        <dbReference type="ARBA" id="ARBA00004613"/>
    </source>
</evidence>
<dbReference type="FunFam" id="1.10.225.10:FF:000005">
    <property type="entry name" value="prosaposin isoform X2"/>
    <property type="match status" value="1"/>
</dbReference>
<dbReference type="Ensembl" id="ENSSVLT00005026585.1">
    <property type="protein sequence ID" value="ENSSVLP00005023914.1"/>
    <property type="gene ID" value="ENSSVLG00005018926.1"/>
</dbReference>
<protein>
    <recommendedName>
        <fullName evidence="12">Prosaposin</fullName>
    </recommendedName>
</protein>
<proteinExistence type="predicted"/>
<dbReference type="InterPro" id="IPR008373">
    <property type="entry name" value="Saposin"/>
</dbReference>
<name>A0A8D2DD64_SCIVU</name>
<feature type="chain" id="PRO_5033998543" description="Prosaposin" evidence="13">
    <location>
        <begin position="17"/>
        <end position="241"/>
    </location>
</feature>
<accession>A0A8D2DD64</accession>
<dbReference type="GO" id="GO:0019216">
    <property type="term" value="P:regulation of lipid metabolic process"/>
    <property type="evidence" value="ECO:0007669"/>
    <property type="project" value="TreeGrafter"/>
</dbReference>
<dbReference type="Pfam" id="PF02199">
    <property type="entry name" value="SapA"/>
    <property type="match status" value="2"/>
</dbReference>
<organism evidence="16 17">
    <name type="scientific">Sciurus vulgaris</name>
    <name type="common">Eurasian red squirrel</name>
    <dbReference type="NCBI Taxonomy" id="55149"/>
    <lineage>
        <taxon>Eukaryota</taxon>
        <taxon>Metazoa</taxon>
        <taxon>Chordata</taxon>
        <taxon>Craniata</taxon>
        <taxon>Vertebrata</taxon>
        <taxon>Euteleostomi</taxon>
        <taxon>Mammalia</taxon>
        <taxon>Eutheria</taxon>
        <taxon>Euarchontoglires</taxon>
        <taxon>Glires</taxon>
        <taxon>Rodentia</taxon>
        <taxon>Sciuromorpha</taxon>
        <taxon>Sciuridae</taxon>
        <taxon>Sciurinae</taxon>
        <taxon>Sciurini</taxon>
        <taxon>Sciurus</taxon>
    </lineage>
</organism>
<evidence type="ECO:0000259" key="14">
    <source>
        <dbReference type="PROSITE" id="PS50015"/>
    </source>
</evidence>
<evidence type="ECO:0000313" key="17">
    <source>
        <dbReference type="Proteomes" id="UP000694564"/>
    </source>
</evidence>
<dbReference type="PROSITE" id="PS50015">
    <property type="entry name" value="SAP_B"/>
    <property type="match status" value="1"/>
</dbReference>
<evidence type="ECO:0000256" key="4">
    <source>
        <dbReference type="ARBA" id="ARBA00022729"/>
    </source>
</evidence>
<evidence type="ECO:0000256" key="3">
    <source>
        <dbReference type="ARBA" id="ARBA00022525"/>
    </source>
</evidence>
<comment type="function">
    <text evidence="11">Saposin-B stimulates the hydrolysis of galacto-cerebroside sulfate by arylsulfatase A (EC 3.1.6.8), GM1 gangliosides by beta-galactosidase (EC 3.2.1.23) and globotriaosylceramide by alpha-galactosidase A (EC 3.2.1.22). Saposin-B forms a solubilizing complex with the substrates of the sphingolipid hydrolases.</text>
</comment>
<keyword evidence="5" id="KW-0677">Repeat</keyword>
<keyword evidence="8" id="KW-0458">Lysosome</keyword>
<dbReference type="InterPro" id="IPR011001">
    <property type="entry name" value="Saposin-like"/>
</dbReference>
<dbReference type="SUPFAM" id="SSF47862">
    <property type="entry name" value="Saposin"/>
    <property type="match status" value="2"/>
</dbReference>
<evidence type="ECO:0000259" key="15">
    <source>
        <dbReference type="PROSITE" id="PS51110"/>
    </source>
</evidence>
<evidence type="ECO:0000256" key="7">
    <source>
        <dbReference type="ARBA" id="ARBA00023180"/>
    </source>
</evidence>
<dbReference type="PANTHER" id="PTHR11480:SF36">
    <property type="entry name" value="PROSAPOSIN"/>
    <property type="match status" value="1"/>
</dbReference>
<feature type="domain" description="Saposin B-type" evidence="14">
    <location>
        <begin position="122"/>
        <end position="203"/>
    </location>
</feature>
<reference evidence="16" key="1">
    <citation type="submission" date="2025-08" db="UniProtKB">
        <authorList>
            <consortium name="Ensembl"/>
        </authorList>
    </citation>
    <scope>IDENTIFICATION</scope>
</reference>
<dbReference type="SMART" id="SM00162">
    <property type="entry name" value="SAPA"/>
    <property type="match status" value="2"/>
</dbReference>
<evidence type="ECO:0000256" key="1">
    <source>
        <dbReference type="ARBA" id="ARBA00004371"/>
    </source>
</evidence>
<dbReference type="GO" id="GO:0005764">
    <property type="term" value="C:lysosome"/>
    <property type="evidence" value="ECO:0007669"/>
    <property type="project" value="InterPro"/>
</dbReference>
<dbReference type="SMART" id="SM00741">
    <property type="entry name" value="SapB"/>
    <property type="match status" value="2"/>
</dbReference>
<keyword evidence="4 13" id="KW-0732">Signal</keyword>
<reference evidence="16" key="2">
    <citation type="submission" date="2025-09" db="UniProtKB">
        <authorList>
            <consortium name="Ensembl"/>
        </authorList>
    </citation>
    <scope>IDENTIFICATION</scope>
</reference>
<dbReference type="AlphaFoldDB" id="A0A8D2DD64"/>
<dbReference type="Proteomes" id="UP000694564">
    <property type="component" value="Chromosome 4"/>
</dbReference>
<dbReference type="InterPro" id="IPR008139">
    <property type="entry name" value="SaposinB_dom"/>
</dbReference>
<gene>
    <name evidence="16" type="primary">PSAP</name>
</gene>
<feature type="domain" description="Saposin A-type" evidence="15">
    <location>
        <begin position="205"/>
        <end position="241"/>
    </location>
</feature>
<keyword evidence="17" id="KW-1185">Reference proteome</keyword>
<dbReference type="InterPro" id="IPR051428">
    <property type="entry name" value="Sphingo_Act-Surfact_Prot"/>
</dbReference>
<evidence type="ECO:0000256" key="12">
    <source>
        <dbReference type="ARBA" id="ARBA00040265"/>
    </source>
</evidence>
<evidence type="ECO:0000313" key="16">
    <source>
        <dbReference type="Ensembl" id="ENSSVLP00005023914.1"/>
    </source>
</evidence>
<dbReference type="PANTHER" id="PTHR11480">
    <property type="entry name" value="SAPOSIN-RELATED"/>
    <property type="match status" value="1"/>
</dbReference>
<comment type="function">
    <text evidence="10">Saposin-D is a specific sphingomyelin phosphodiesterase activator (EC 3.1.4.12).</text>
</comment>
<keyword evidence="7" id="KW-0325">Glycoprotein</keyword>
<dbReference type="GeneTree" id="ENSGT00940000156695"/>